<dbReference type="AlphaFoldDB" id="A0A9E6Y084"/>
<feature type="transmembrane region" description="Helical" evidence="6">
    <location>
        <begin position="355"/>
        <end position="373"/>
    </location>
</feature>
<dbReference type="Proteomes" id="UP001162834">
    <property type="component" value="Chromosome"/>
</dbReference>
<reference evidence="8" key="1">
    <citation type="journal article" date="2022" name="Int. J. Syst. Evol. Microbiol.">
        <title>Pseudomonas aegrilactucae sp. nov. and Pseudomonas morbosilactucae sp. nov., pathogens causing bacterial rot of lettuce in Japan.</title>
        <authorList>
            <person name="Sawada H."/>
            <person name="Fujikawa T."/>
            <person name="Satou M."/>
        </authorList>
    </citation>
    <scope>NUCLEOTIDE SEQUENCE</scope>
    <source>
        <strain evidence="8">0166_1</strain>
    </source>
</reference>
<feature type="transmembrane region" description="Helical" evidence="6">
    <location>
        <begin position="250"/>
        <end position="276"/>
    </location>
</feature>
<dbReference type="Pfam" id="PF13520">
    <property type="entry name" value="AA_permease_2"/>
    <property type="match status" value="1"/>
</dbReference>
<feature type="transmembrane region" description="Helical" evidence="6">
    <location>
        <begin position="449"/>
        <end position="465"/>
    </location>
</feature>
<keyword evidence="5 6" id="KW-0472">Membrane</keyword>
<evidence type="ECO:0000313" key="9">
    <source>
        <dbReference type="Proteomes" id="UP001162834"/>
    </source>
</evidence>
<feature type="transmembrane region" description="Helical" evidence="6">
    <location>
        <begin position="65"/>
        <end position="84"/>
    </location>
</feature>
<feature type="transmembrane region" description="Helical" evidence="6">
    <location>
        <begin position="379"/>
        <end position="402"/>
    </location>
</feature>
<evidence type="ECO:0000256" key="2">
    <source>
        <dbReference type="ARBA" id="ARBA00022475"/>
    </source>
</evidence>
<dbReference type="PANTHER" id="PTHR42770:SF11">
    <property type="entry name" value="INNER MEMBRANE TRANSPORT PROTEIN YBAT"/>
    <property type="match status" value="1"/>
</dbReference>
<feature type="transmembrane region" description="Helical" evidence="6">
    <location>
        <begin position="105"/>
        <end position="129"/>
    </location>
</feature>
<evidence type="ECO:0000256" key="6">
    <source>
        <dbReference type="SAM" id="Phobius"/>
    </source>
</evidence>
<feature type="transmembrane region" description="Helical" evidence="6">
    <location>
        <begin position="36"/>
        <end position="59"/>
    </location>
</feature>
<protein>
    <recommendedName>
        <fullName evidence="7">UspA domain-containing protein</fullName>
    </recommendedName>
</protein>
<proteinExistence type="predicted"/>
<name>A0A9E6Y084_9ACTN</name>
<dbReference type="RefSeq" id="WP_259311453.1">
    <property type="nucleotide sequence ID" value="NZ_CP087164.1"/>
</dbReference>
<dbReference type="Gene3D" id="3.40.50.620">
    <property type="entry name" value="HUPs"/>
    <property type="match status" value="1"/>
</dbReference>
<evidence type="ECO:0000256" key="1">
    <source>
        <dbReference type="ARBA" id="ARBA00004651"/>
    </source>
</evidence>
<organism evidence="8 9">
    <name type="scientific">Capillimicrobium parvum</name>
    <dbReference type="NCBI Taxonomy" id="2884022"/>
    <lineage>
        <taxon>Bacteria</taxon>
        <taxon>Bacillati</taxon>
        <taxon>Actinomycetota</taxon>
        <taxon>Thermoleophilia</taxon>
        <taxon>Solirubrobacterales</taxon>
        <taxon>Capillimicrobiaceae</taxon>
        <taxon>Capillimicrobium</taxon>
    </lineage>
</organism>
<dbReference type="InterPro" id="IPR006016">
    <property type="entry name" value="UspA"/>
</dbReference>
<evidence type="ECO:0000313" key="8">
    <source>
        <dbReference type="EMBL" id="UGS37398.1"/>
    </source>
</evidence>
<dbReference type="KEGG" id="sbae:DSM104329_03814"/>
<keyword evidence="9" id="KW-1185">Reference proteome</keyword>
<dbReference type="InterPro" id="IPR050367">
    <property type="entry name" value="APC_superfamily"/>
</dbReference>
<gene>
    <name evidence="8" type="ORF">DSM104329_03814</name>
</gene>
<dbReference type="Pfam" id="PF00582">
    <property type="entry name" value="Usp"/>
    <property type="match status" value="1"/>
</dbReference>
<dbReference type="InterPro" id="IPR002293">
    <property type="entry name" value="AA/rel_permease1"/>
</dbReference>
<feature type="transmembrane region" description="Helical" evidence="6">
    <location>
        <begin position="422"/>
        <end position="443"/>
    </location>
</feature>
<evidence type="ECO:0000256" key="3">
    <source>
        <dbReference type="ARBA" id="ARBA00022692"/>
    </source>
</evidence>
<dbReference type="Gene3D" id="1.20.1740.10">
    <property type="entry name" value="Amino acid/polyamine transporter I"/>
    <property type="match status" value="1"/>
</dbReference>
<evidence type="ECO:0000259" key="7">
    <source>
        <dbReference type="Pfam" id="PF00582"/>
    </source>
</evidence>
<feature type="transmembrane region" description="Helical" evidence="6">
    <location>
        <begin position="309"/>
        <end position="335"/>
    </location>
</feature>
<feature type="transmembrane region" description="Helical" evidence="6">
    <location>
        <begin position="141"/>
        <end position="159"/>
    </location>
</feature>
<dbReference type="CDD" id="cd00293">
    <property type="entry name" value="USP-like"/>
    <property type="match status" value="1"/>
</dbReference>
<dbReference type="EMBL" id="CP087164">
    <property type="protein sequence ID" value="UGS37398.1"/>
    <property type="molecule type" value="Genomic_DNA"/>
</dbReference>
<dbReference type="GO" id="GO:0005886">
    <property type="term" value="C:plasma membrane"/>
    <property type="evidence" value="ECO:0007669"/>
    <property type="project" value="UniProtKB-SubCell"/>
</dbReference>
<comment type="subcellular location">
    <subcellularLocation>
        <location evidence="1">Cell membrane</location>
        <topology evidence="1">Multi-pass membrane protein</topology>
    </subcellularLocation>
</comment>
<keyword evidence="4 6" id="KW-1133">Transmembrane helix</keyword>
<keyword evidence="2" id="KW-1003">Cell membrane</keyword>
<feature type="transmembrane region" description="Helical" evidence="6">
    <location>
        <begin position="216"/>
        <end position="238"/>
    </location>
</feature>
<sequence>MADRRFSDRLTDRIGDRRLSDRGDVFFRRSLGSPRLFGIIYTPIASAIYFSLGVVATYALGMTPFVFLAAGLYFALTAMTYVEGASLHQDRGGATVFARYAFDELTSFVAGWAVLLDYVILIAVCALSATNYLQAFWRPLANGGAEILVAAAIIAWVAVRNVRGFSARRAQGVLIIVIADLLLQGLLIVLGLAMFFDPDLLIAQIDLGTAPTWSDLVFALTLATVAFTSLESASGLAGEVGVRRRGLKQLVTSASATVTLVYFGIALVAITALPVVNGETRLSTRFEEAPVLGLVRQMDPAWLADGLRYVVAVVATVTLIAAAESAMLGLSRLAYQLGTNRQIPSMVGRLHPTRATPYVVITIAALLAIALVIPADLDFLVGIYAFGATLAFTIAHLSVVRLRITEPDRKRPYRMPLTVGRIPVPAAAGAVISFALFISVLVLHDAARYVGLGWMVGGVLLYVVYRKLDEKPVFARVTVPESALRAEPTEAEYGSILVPILGGALDDDIVQTAGRLAAAEGVDEAEGEGATIEALWVFEVPMALPIDARLPDEQLKRARGALARAKAVGEEYEGVEVATATVRARRAGQAIVEEARRRGVEAIVMAAEEPSRIRGGALLGGRAGPRDNFLGEVTKYVVSKAPCPVILTAPPAAEEARPAI</sequence>
<dbReference type="InterPro" id="IPR014729">
    <property type="entry name" value="Rossmann-like_a/b/a_fold"/>
</dbReference>
<dbReference type="PANTHER" id="PTHR42770">
    <property type="entry name" value="AMINO ACID TRANSPORTER-RELATED"/>
    <property type="match status" value="1"/>
</dbReference>
<evidence type="ECO:0000256" key="4">
    <source>
        <dbReference type="ARBA" id="ARBA00022989"/>
    </source>
</evidence>
<keyword evidence="3 6" id="KW-0812">Transmembrane</keyword>
<dbReference type="SUPFAM" id="SSF52402">
    <property type="entry name" value="Adenine nucleotide alpha hydrolases-like"/>
    <property type="match status" value="1"/>
</dbReference>
<feature type="domain" description="UspA" evidence="7">
    <location>
        <begin position="515"/>
        <end position="647"/>
    </location>
</feature>
<evidence type="ECO:0000256" key="5">
    <source>
        <dbReference type="ARBA" id="ARBA00023136"/>
    </source>
</evidence>
<feature type="transmembrane region" description="Helical" evidence="6">
    <location>
        <begin position="171"/>
        <end position="196"/>
    </location>
</feature>
<dbReference type="GO" id="GO:0022857">
    <property type="term" value="F:transmembrane transporter activity"/>
    <property type="evidence" value="ECO:0007669"/>
    <property type="project" value="InterPro"/>
</dbReference>
<accession>A0A9E6Y084</accession>